<dbReference type="CDD" id="cd00121">
    <property type="entry name" value="MATH"/>
    <property type="match status" value="2"/>
</dbReference>
<dbReference type="OrthoDB" id="1883087at2759"/>
<dbReference type="AlphaFoldDB" id="A0A1R3KNW7"/>
<dbReference type="PROSITE" id="PS50144">
    <property type="entry name" value="MATH"/>
    <property type="match status" value="2"/>
</dbReference>
<dbReference type="Proteomes" id="UP000187203">
    <property type="component" value="Unassembled WGS sequence"/>
</dbReference>
<dbReference type="STRING" id="93759.A0A1R3KNW7"/>
<keyword evidence="3" id="KW-1185">Reference proteome</keyword>
<dbReference type="PANTHER" id="PTHR46162:SF2">
    <property type="entry name" value="ANKYRIN REPEAT-CONTAINING PROTEIN-RELATED"/>
    <property type="match status" value="1"/>
</dbReference>
<dbReference type="Gene3D" id="2.60.210.10">
    <property type="entry name" value="Apoptosis, Tumor Necrosis Factor Receptor Associated Protein 2, Chain A"/>
    <property type="match status" value="2"/>
</dbReference>
<feature type="domain" description="MATH" evidence="1">
    <location>
        <begin position="31"/>
        <end position="138"/>
    </location>
</feature>
<sequence>MSGKSQQDYYSPPVFNGPDDGIVRSATNIRRSHFTLKIGSYTMVCEELEKYESDIFEVGGYKWSLSFYPKGNSKSGGEGHISLFLKVAETSTLPCGWEVLAEFKFFVFDQLRDSYLTIQEGGVRRFQEIKTEWGIARMECFNLIKNPSNNIYTWEIKNFSTSNDNFYFSEGFTIEGTTWNLKVCPKGDSTGKEKAYLSVYLCHESNNQERVYAEYKLRVKNQLDSKKSEEIKDKEWFGPSAKGCGYCTFISLEDLRDKSKGYLVDDKLIVEAEIVMTSVTKTLS</sequence>
<comment type="caution">
    <text evidence="2">The sequence shown here is derived from an EMBL/GenBank/DDBJ whole genome shotgun (WGS) entry which is preliminary data.</text>
</comment>
<gene>
    <name evidence="2" type="ORF">COLO4_06133</name>
</gene>
<reference evidence="3" key="1">
    <citation type="submission" date="2013-09" db="EMBL/GenBank/DDBJ databases">
        <title>Corchorus olitorius genome sequencing.</title>
        <authorList>
            <person name="Alam M."/>
            <person name="Haque M.S."/>
            <person name="Islam M.S."/>
            <person name="Emdad E.M."/>
            <person name="Islam M.M."/>
            <person name="Ahmed B."/>
            <person name="Halim A."/>
            <person name="Hossen Q.M.M."/>
            <person name="Hossain M.Z."/>
            <person name="Ahmed R."/>
            <person name="Khan M.M."/>
            <person name="Islam R."/>
            <person name="Rashid M.M."/>
            <person name="Khan S.A."/>
            <person name="Rahman M.S."/>
            <person name="Alam M."/>
            <person name="Yahiya A.S."/>
            <person name="Khan M.S."/>
            <person name="Azam M.S."/>
            <person name="Haque T."/>
            <person name="Lashkar M.Z.H."/>
            <person name="Akhand A.I."/>
            <person name="Morshed G."/>
            <person name="Roy S."/>
            <person name="Uddin K.S."/>
            <person name="Rabeya T."/>
            <person name="Hossain A.S."/>
            <person name="Chowdhury A."/>
            <person name="Snigdha A.R."/>
            <person name="Mortoza M.S."/>
            <person name="Matin S.A."/>
            <person name="Hoque S.M.E."/>
            <person name="Islam M.K."/>
            <person name="Roy D.K."/>
            <person name="Haider R."/>
            <person name="Moosa M.M."/>
            <person name="Elias S.M."/>
            <person name="Hasan A.M."/>
            <person name="Jahan S."/>
            <person name="Shafiuddin M."/>
            <person name="Mahmood N."/>
            <person name="Shommy N.S."/>
        </authorList>
    </citation>
    <scope>NUCLEOTIDE SEQUENCE [LARGE SCALE GENOMIC DNA]</scope>
    <source>
        <strain evidence="3">cv. O-4</strain>
    </source>
</reference>
<organism evidence="2 3">
    <name type="scientific">Corchorus olitorius</name>
    <dbReference type="NCBI Taxonomy" id="93759"/>
    <lineage>
        <taxon>Eukaryota</taxon>
        <taxon>Viridiplantae</taxon>
        <taxon>Streptophyta</taxon>
        <taxon>Embryophyta</taxon>
        <taxon>Tracheophyta</taxon>
        <taxon>Spermatophyta</taxon>
        <taxon>Magnoliopsida</taxon>
        <taxon>eudicotyledons</taxon>
        <taxon>Gunneridae</taxon>
        <taxon>Pentapetalae</taxon>
        <taxon>rosids</taxon>
        <taxon>malvids</taxon>
        <taxon>Malvales</taxon>
        <taxon>Malvaceae</taxon>
        <taxon>Grewioideae</taxon>
        <taxon>Apeibeae</taxon>
        <taxon>Corchorus</taxon>
    </lineage>
</organism>
<feature type="domain" description="MATH" evidence="1">
    <location>
        <begin position="149"/>
        <end position="274"/>
    </location>
</feature>
<dbReference type="InterPro" id="IPR008974">
    <property type="entry name" value="TRAF-like"/>
</dbReference>
<evidence type="ECO:0000313" key="3">
    <source>
        <dbReference type="Proteomes" id="UP000187203"/>
    </source>
</evidence>
<dbReference type="EMBL" id="AWUE01012618">
    <property type="protein sequence ID" value="OMP08754.1"/>
    <property type="molecule type" value="Genomic_DNA"/>
</dbReference>
<dbReference type="SUPFAM" id="SSF49599">
    <property type="entry name" value="TRAF domain-like"/>
    <property type="match status" value="2"/>
</dbReference>
<evidence type="ECO:0000259" key="1">
    <source>
        <dbReference type="PROSITE" id="PS50144"/>
    </source>
</evidence>
<dbReference type="SMART" id="SM00061">
    <property type="entry name" value="MATH"/>
    <property type="match status" value="2"/>
</dbReference>
<dbReference type="PANTHER" id="PTHR46162">
    <property type="entry name" value="TRAF-LIKE FAMILY PROTEIN"/>
    <property type="match status" value="1"/>
</dbReference>
<accession>A0A1R3KNW7</accession>
<protein>
    <submittedName>
        <fullName evidence="2">TRAF-like family protein</fullName>
    </submittedName>
</protein>
<proteinExistence type="predicted"/>
<name>A0A1R3KNW7_9ROSI</name>
<evidence type="ECO:0000313" key="2">
    <source>
        <dbReference type="EMBL" id="OMP08754.1"/>
    </source>
</evidence>
<dbReference type="Pfam" id="PF22486">
    <property type="entry name" value="MATH_2"/>
    <property type="match status" value="2"/>
</dbReference>
<dbReference type="InterPro" id="IPR002083">
    <property type="entry name" value="MATH/TRAF_dom"/>
</dbReference>